<proteinExistence type="predicted"/>
<evidence type="ECO:0000256" key="2">
    <source>
        <dbReference type="SAM" id="SignalP"/>
    </source>
</evidence>
<reference evidence="3 4" key="1">
    <citation type="submission" date="2018-01" db="EMBL/GenBank/DDBJ databases">
        <title>Comparison of the Chinese Bamboo Partridge and Red Junglefowl genome sequences highlights the importance of demography in genome evolution.</title>
        <authorList>
            <person name="Tiley G.P."/>
            <person name="Kimball R.T."/>
            <person name="Braun E.L."/>
            <person name="Burleigh J.G."/>
        </authorList>
    </citation>
    <scope>NUCLEOTIDE SEQUENCE [LARGE SCALE GENOMIC DNA]</scope>
    <source>
        <strain evidence="3">RTK389</strain>
        <tissue evidence="3">Blood</tissue>
    </source>
</reference>
<feature type="compositionally biased region" description="Basic and acidic residues" evidence="1">
    <location>
        <begin position="19"/>
        <end position="51"/>
    </location>
</feature>
<protein>
    <submittedName>
        <fullName evidence="3">Uncharacterized protein</fullName>
    </submittedName>
</protein>
<comment type="caution">
    <text evidence="3">The sequence shown here is derived from an EMBL/GenBank/DDBJ whole genome shotgun (WGS) entry which is preliminary data.</text>
</comment>
<organism evidence="3 4">
    <name type="scientific">Bambusicola thoracicus</name>
    <name type="common">Chinese bamboo-partridge</name>
    <name type="synonym">Perdix thoracica</name>
    <dbReference type="NCBI Taxonomy" id="9083"/>
    <lineage>
        <taxon>Eukaryota</taxon>
        <taxon>Metazoa</taxon>
        <taxon>Chordata</taxon>
        <taxon>Craniata</taxon>
        <taxon>Vertebrata</taxon>
        <taxon>Euteleostomi</taxon>
        <taxon>Archelosauria</taxon>
        <taxon>Archosauria</taxon>
        <taxon>Dinosauria</taxon>
        <taxon>Saurischia</taxon>
        <taxon>Theropoda</taxon>
        <taxon>Coelurosauria</taxon>
        <taxon>Aves</taxon>
        <taxon>Neognathae</taxon>
        <taxon>Galloanserae</taxon>
        <taxon>Galliformes</taxon>
        <taxon>Phasianidae</taxon>
        <taxon>Perdicinae</taxon>
        <taxon>Bambusicola</taxon>
    </lineage>
</organism>
<feature type="signal peptide" evidence="2">
    <location>
        <begin position="1"/>
        <end position="22"/>
    </location>
</feature>
<feature type="chain" id="PRO_5015157250" evidence="2">
    <location>
        <begin position="23"/>
        <end position="73"/>
    </location>
</feature>
<dbReference type="Proteomes" id="UP000237246">
    <property type="component" value="Unassembled WGS sequence"/>
</dbReference>
<evidence type="ECO:0000256" key="1">
    <source>
        <dbReference type="SAM" id="MobiDB-lite"/>
    </source>
</evidence>
<keyword evidence="2" id="KW-0732">Signal</keyword>
<feature type="non-terminal residue" evidence="3">
    <location>
        <position position="73"/>
    </location>
</feature>
<name>A0A2P4S4V2_BAMTH</name>
<feature type="region of interest" description="Disordered" evidence="1">
    <location>
        <begin position="19"/>
        <end position="73"/>
    </location>
</feature>
<feature type="non-terminal residue" evidence="3">
    <location>
        <position position="1"/>
    </location>
</feature>
<evidence type="ECO:0000313" key="3">
    <source>
        <dbReference type="EMBL" id="POI19157.1"/>
    </source>
</evidence>
<sequence length="73" mass="7801">RQLIQLLCLLLHLLCPERGVRPAGNRDPKLGLQRLDSEPDRAEDEQSHGSDDDPGVSALHGTGSAGDCDAEKG</sequence>
<evidence type="ECO:0000313" key="4">
    <source>
        <dbReference type="Proteomes" id="UP000237246"/>
    </source>
</evidence>
<gene>
    <name evidence="3" type="ORF">CIB84_017098</name>
</gene>
<accession>A0A2P4S4V2</accession>
<dbReference type="AlphaFoldDB" id="A0A2P4S4V2"/>
<dbReference type="EMBL" id="PPHD01107998">
    <property type="protein sequence ID" value="POI19157.1"/>
    <property type="molecule type" value="Genomic_DNA"/>
</dbReference>
<keyword evidence="4" id="KW-1185">Reference proteome</keyword>